<feature type="transmembrane region" description="Helical" evidence="1">
    <location>
        <begin position="15"/>
        <end position="35"/>
    </location>
</feature>
<dbReference type="AlphaFoldDB" id="M7N0Y5"/>
<keyword evidence="1" id="KW-0472">Membrane</keyword>
<reference evidence="2 3" key="1">
    <citation type="journal article" date="2013" name="Genome Announc.">
        <title>Draft Genome Sequence of Cesiribacter andamanensis Strain AMV16T, Isolated from a Soil Sample from a Mud Volcano in the Andaman Islands, India.</title>
        <authorList>
            <person name="Shivaji S."/>
            <person name="Ara S."/>
            <person name="Begum Z."/>
            <person name="Srinivas T.N."/>
            <person name="Singh A."/>
            <person name="Kumar Pinnaka A."/>
        </authorList>
    </citation>
    <scope>NUCLEOTIDE SEQUENCE [LARGE SCALE GENOMIC DNA]</scope>
    <source>
        <strain evidence="2 3">AMV16</strain>
    </source>
</reference>
<evidence type="ECO:0000313" key="2">
    <source>
        <dbReference type="EMBL" id="EMR02328.1"/>
    </source>
</evidence>
<dbReference type="OrthoDB" id="981797at2"/>
<accession>M7N0Y5</accession>
<evidence type="ECO:0000313" key="3">
    <source>
        <dbReference type="Proteomes" id="UP000011910"/>
    </source>
</evidence>
<gene>
    <name evidence="2" type="ORF">ADICEAN_02526</name>
</gene>
<keyword evidence="3" id="KW-1185">Reference proteome</keyword>
<organism evidence="2 3">
    <name type="scientific">Cesiribacter andamanensis AMV16</name>
    <dbReference type="NCBI Taxonomy" id="1279009"/>
    <lineage>
        <taxon>Bacteria</taxon>
        <taxon>Pseudomonadati</taxon>
        <taxon>Bacteroidota</taxon>
        <taxon>Cytophagia</taxon>
        <taxon>Cytophagales</taxon>
        <taxon>Cesiribacteraceae</taxon>
        <taxon>Cesiribacter</taxon>
    </lineage>
</organism>
<protein>
    <submittedName>
        <fullName evidence="2">Uncharacterized protein</fullName>
    </submittedName>
</protein>
<dbReference type="STRING" id="1279009.ADICEAN_02526"/>
<proteinExistence type="predicted"/>
<keyword evidence="1" id="KW-1133">Transmembrane helix</keyword>
<sequence length="84" mass="9522">MFVLATEVLQWGANLFFWIVAILVGLGAAVSFLDFRKTMGPQAPHHHPEDHAEYWESRKHAEAVHQEFPKERAVSSKDPVTGRP</sequence>
<keyword evidence="1" id="KW-0812">Transmembrane</keyword>
<dbReference type="RefSeq" id="WP_009195916.1">
    <property type="nucleotide sequence ID" value="NZ_AODQ01000062.1"/>
</dbReference>
<dbReference type="EMBL" id="AODQ01000062">
    <property type="protein sequence ID" value="EMR02328.1"/>
    <property type="molecule type" value="Genomic_DNA"/>
</dbReference>
<dbReference type="Proteomes" id="UP000011910">
    <property type="component" value="Unassembled WGS sequence"/>
</dbReference>
<comment type="caution">
    <text evidence="2">The sequence shown here is derived from an EMBL/GenBank/DDBJ whole genome shotgun (WGS) entry which is preliminary data.</text>
</comment>
<name>M7N0Y5_9BACT</name>
<evidence type="ECO:0000256" key="1">
    <source>
        <dbReference type="SAM" id="Phobius"/>
    </source>
</evidence>